<dbReference type="EMBL" id="JAFBEV010000008">
    <property type="protein sequence ID" value="MBM7657717.1"/>
    <property type="molecule type" value="Genomic_DNA"/>
</dbReference>
<feature type="transmembrane region" description="Helical" evidence="6">
    <location>
        <begin position="7"/>
        <end position="30"/>
    </location>
</feature>
<keyword evidence="6" id="KW-1133">Transmembrane helix</keyword>
<comment type="caution">
    <text evidence="8">The sequence shown here is derived from an EMBL/GenBank/DDBJ whole genome shotgun (WGS) entry which is preliminary data.</text>
</comment>
<dbReference type="Pfam" id="PF13462">
    <property type="entry name" value="Thioredoxin_4"/>
    <property type="match status" value="1"/>
</dbReference>
<keyword evidence="5" id="KW-0676">Redox-active center</keyword>
<proteinExistence type="inferred from homology"/>
<dbReference type="InterPro" id="IPR036249">
    <property type="entry name" value="Thioredoxin-like_sf"/>
</dbReference>
<dbReference type="Gene3D" id="3.40.30.10">
    <property type="entry name" value="Glutaredoxin"/>
    <property type="match status" value="1"/>
</dbReference>
<keyword evidence="3" id="KW-0560">Oxidoreductase</keyword>
<evidence type="ECO:0000256" key="2">
    <source>
        <dbReference type="ARBA" id="ARBA00022729"/>
    </source>
</evidence>
<keyword evidence="4" id="KW-1015">Disulfide bond</keyword>
<reference evidence="8 9" key="1">
    <citation type="submission" date="2021-01" db="EMBL/GenBank/DDBJ databases">
        <title>Genomic Encyclopedia of Type Strains, Phase IV (KMG-IV): sequencing the most valuable type-strain genomes for metagenomic binning, comparative biology and taxonomic classification.</title>
        <authorList>
            <person name="Goeker M."/>
        </authorList>
    </citation>
    <scope>NUCLEOTIDE SEQUENCE [LARGE SCALE GENOMIC DNA]</scope>
    <source>
        <strain evidence="8 9">DSM 100968</strain>
    </source>
</reference>
<organism evidence="8 9">
    <name type="scientific">Sporolactobacillus spathodeae</name>
    <dbReference type="NCBI Taxonomy" id="1465502"/>
    <lineage>
        <taxon>Bacteria</taxon>
        <taxon>Bacillati</taxon>
        <taxon>Bacillota</taxon>
        <taxon>Bacilli</taxon>
        <taxon>Bacillales</taxon>
        <taxon>Sporolactobacillaceae</taxon>
        <taxon>Sporolactobacillus</taxon>
    </lineage>
</organism>
<accession>A0ABS2Q9S0</accession>
<evidence type="ECO:0000256" key="1">
    <source>
        <dbReference type="ARBA" id="ARBA00005791"/>
    </source>
</evidence>
<dbReference type="SUPFAM" id="SSF52833">
    <property type="entry name" value="Thioredoxin-like"/>
    <property type="match status" value="1"/>
</dbReference>
<sequence>MLTNKKKVLYITLLSMCILIVSSFSIFFFYHDHNNKYVSNDKIKLSNGKIFNLVDQPFLGKKDAKNIIVEFSDYRCPWCGKFQKDMYPLIKQRLVKTGKAKFYYVNLTVLGPNSYKAANAAAYIYKHYPEHFFKFHDILFSYQKNEKKNWVTDKLLLNVAKKSIPNLNENKFIGSIKNKEYMNQIKSLDSKITKIGIRVTPTLIVNGKVSNPFEYKSIQNKLITE</sequence>
<evidence type="ECO:0000259" key="7">
    <source>
        <dbReference type="Pfam" id="PF13462"/>
    </source>
</evidence>
<feature type="domain" description="Thioredoxin-like fold" evidence="7">
    <location>
        <begin position="55"/>
        <end position="219"/>
    </location>
</feature>
<dbReference type="Proteomes" id="UP000823201">
    <property type="component" value="Unassembled WGS sequence"/>
</dbReference>
<keyword evidence="9" id="KW-1185">Reference proteome</keyword>
<dbReference type="RefSeq" id="WP_205006053.1">
    <property type="nucleotide sequence ID" value="NZ_CBCRXA010000006.1"/>
</dbReference>
<protein>
    <submittedName>
        <fullName evidence="8">Protein-disulfide isomerase</fullName>
    </submittedName>
</protein>
<evidence type="ECO:0000256" key="4">
    <source>
        <dbReference type="ARBA" id="ARBA00023157"/>
    </source>
</evidence>
<dbReference type="GO" id="GO:0016853">
    <property type="term" value="F:isomerase activity"/>
    <property type="evidence" value="ECO:0007669"/>
    <property type="project" value="UniProtKB-KW"/>
</dbReference>
<name>A0ABS2Q9S0_9BACL</name>
<keyword evidence="6" id="KW-0472">Membrane</keyword>
<evidence type="ECO:0000256" key="5">
    <source>
        <dbReference type="ARBA" id="ARBA00023284"/>
    </source>
</evidence>
<keyword evidence="2" id="KW-0732">Signal</keyword>
<dbReference type="PANTHER" id="PTHR13887">
    <property type="entry name" value="GLUTATHIONE S-TRANSFERASE KAPPA"/>
    <property type="match status" value="1"/>
</dbReference>
<evidence type="ECO:0000256" key="3">
    <source>
        <dbReference type="ARBA" id="ARBA00023002"/>
    </source>
</evidence>
<evidence type="ECO:0000313" key="8">
    <source>
        <dbReference type="EMBL" id="MBM7657717.1"/>
    </source>
</evidence>
<dbReference type="InterPro" id="IPR012336">
    <property type="entry name" value="Thioredoxin-like_fold"/>
</dbReference>
<dbReference type="PANTHER" id="PTHR13887:SF14">
    <property type="entry name" value="DISULFIDE BOND FORMATION PROTEIN D"/>
    <property type="match status" value="1"/>
</dbReference>
<keyword evidence="6" id="KW-0812">Transmembrane</keyword>
<evidence type="ECO:0000256" key="6">
    <source>
        <dbReference type="SAM" id="Phobius"/>
    </source>
</evidence>
<keyword evidence="8" id="KW-0413">Isomerase</keyword>
<comment type="similarity">
    <text evidence="1">Belongs to the thioredoxin family. DsbA subfamily.</text>
</comment>
<gene>
    <name evidence="8" type="ORF">JOC27_001167</name>
</gene>
<evidence type="ECO:0000313" key="9">
    <source>
        <dbReference type="Proteomes" id="UP000823201"/>
    </source>
</evidence>